<dbReference type="Gene3D" id="3.60.21.10">
    <property type="match status" value="1"/>
</dbReference>
<dbReference type="Proteomes" id="UP000250369">
    <property type="component" value="Unassembled WGS sequence"/>
</dbReference>
<feature type="transmembrane region" description="Helical" evidence="1">
    <location>
        <begin position="44"/>
        <end position="64"/>
    </location>
</feature>
<dbReference type="EMBL" id="QMFB01000008">
    <property type="protein sequence ID" value="RAV20498.1"/>
    <property type="molecule type" value="Genomic_DNA"/>
</dbReference>
<dbReference type="GO" id="GO:0016787">
    <property type="term" value="F:hydrolase activity"/>
    <property type="evidence" value="ECO:0007669"/>
    <property type="project" value="InterPro"/>
</dbReference>
<dbReference type="AlphaFoldDB" id="A0A329MLQ2"/>
<comment type="caution">
    <text evidence="3">The sequence shown here is derived from an EMBL/GenBank/DDBJ whole genome shotgun (WGS) entry which is preliminary data.</text>
</comment>
<gene>
    <name evidence="3" type="ORF">DQG23_16190</name>
</gene>
<feature type="transmembrane region" description="Helical" evidence="1">
    <location>
        <begin position="76"/>
        <end position="101"/>
    </location>
</feature>
<dbReference type="InterPro" id="IPR004843">
    <property type="entry name" value="Calcineurin-like_PHP"/>
</dbReference>
<keyword evidence="4" id="KW-1185">Reference proteome</keyword>
<proteinExistence type="predicted"/>
<evidence type="ECO:0000256" key="1">
    <source>
        <dbReference type="SAM" id="Phobius"/>
    </source>
</evidence>
<evidence type="ECO:0000313" key="4">
    <source>
        <dbReference type="Proteomes" id="UP000250369"/>
    </source>
</evidence>
<accession>A0A329MLQ2</accession>
<protein>
    <submittedName>
        <fullName evidence="3">Metallophosphoesterase</fullName>
    </submittedName>
</protein>
<sequence length="381" mass="42472">MKIRTLLMIALFLGLFAGFIWYIGWNGSMLWHAFFPDLPAGLFWAVYLFVALGYLLAMLLRRALPYRVYTLIKLVGSYGLGVLFFCILLLPVADIAGWLLVAGGADYDTVVKGIGVGVVVLLLLLLLRGSWNAWSPVIRRYDIEIEKQAGSMRELRIAVASDLHLGTIVGKRHLGRLVERIEEMKPDLILLPGDVLDDSIEPFVRENMAEVLGRLQAPLGVYASLGNHEYIGGHIEEYVERMKAIDIEVLVDRSVHVADSFYVVGRKDYAAERFTKQGRLGLDELLADVDRTLPVIVLDHQPHKLGIAAQAGVDLMLSGHTHRGQMVPNHFITGRLFELDWGYLRKEAMHAIVSSGFGSWGPPLRLGSRSEVLDIRVSFGS</sequence>
<dbReference type="InterPro" id="IPR029052">
    <property type="entry name" value="Metallo-depent_PP-like"/>
</dbReference>
<feature type="transmembrane region" description="Helical" evidence="1">
    <location>
        <begin position="7"/>
        <end position="24"/>
    </location>
</feature>
<keyword evidence="1" id="KW-0472">Membrane</keyword>
<dbReference type="SUPFAM" id="SSF56300">
    <property type="entry name" value="Metallo-dependent phosphatases"/>
    <property type="match status" value="1"/>
</dbReference>
<organism evidence="3 4">
    <name type="scientific">Paenibacillus contaminans</name>
    <dbReference type="NCBI Taxonomy" id="450362"/>
    <lineage>
        <taxon>Bacteria</taxon>
        <taxon>Bacillati</taxon>
        <taxon>Bacillota</taxon>
        <taxon>Bacilli</taxon>
        <taxon>Bacillales</taxon>
        <taxon>Paenibacillaceae</taxon>
        <taxon>Paenibacillus</taxon>
    </lineage>
</organism>
<evidence type="ECO:0000313" key="3">
    <source>
        <dbReference type="EMBL" id="RAV20498.1"/>
    </source>
</evidence>
<dbReference type="PANTHER" id="PTHR31302:SF0">
    <property type="entry name" value="TRANSMEMBRANE PROTEIN WITH METALLOPHOSPHOESTERASE DOMAIN"/>
    <property type="match status" value="1"/>
</dbReference>
<dbReference type="CDD" id="cd07385">
    <property type="entry name" value="MPP_YkuE_C"/>
    <property type="match status" value="1"/>
</dbReference>
<feature type="domain" description="Calcineurin-like phosphoesterase" evidence="2">
    <location>
        <begin position="155"/>
        <end position="323"/>
    </location>
</feature>
<dbReference type="OrthoDB" id="9780884at2"/>
<dbReference type="Pfam" id="PF00149">
    <property type="entry name" value="Metallophos"/>
    <property type="match status" value="1"/>
</dbReference>
<keyword evidence="1" id="KW-1133">Transmembrane helix</keyword>
<evidence type="ECO:0000259" key="2">
    <source>
        <dbReference type="Pfam" id="PF00149"/>
    </source>
</evidence>
<dbReference type="InterPro" id="IPR051158">
    <property type="entry name" value="Metallophosphoesterase_sf"/>
</dbReference>
<name>A0A329MLQ2_9BACL</name>
<keyword evidence="1" id="KW-0812">Transmembrane</keyword>
<dbReference type="PANTHER" id="PTHR31302">
    <property type="entry name" value="TRANSMEMBRANE PROTEIN WITH METALLOPHOSPHOESTERASE DOMAIN-RELATED"/>
    <property type="match status" value="1"/>
</dbReference>
<dbReference type="RefSeq" id="WP_113031895.1">
    <property type="nucleotide sequence ID" value="NZ_QMFB01000008.1"/>
</dbReference>
<feature type="transmembrane region" description="Helical" evidence="1">
    <location>
        <begin position="113"/>
        <end position="131"/>
    </location>
</feature>
<reference evidence="3 4" key="1">
    <citation type="journal article" date="2009" name="Int. J. Syst. Evol. Microbiol.">
        <title>Paenibacillus contaminans sp. nov., isolated from a contaminated laboratory plate.</title>
        <authorList>
            <person name="Chou J.H."/>
            <person name="Lee J.H."/>
            <person name="Lin M.C."/>
            <person name="Chang P.S."/>
            <person name="Arun A.B."/>
            <person name="Young C.C."/>
            <person name="Chen W.M."/>
        </authorList>
    </citation>
    <scope>NUCLEOTIDE SEQUENCE [LARGE SCALE GENOMIC DNA]</scope>
    <source>
        <strain evidence="3 4">CKOBP-6</strain>
    </source>
</reference>